<dbReference type="Proteomes" id="UP000220502">
    <property type="component" value="Unassembled WGS sequence"/>
</dbReference>
<dbReference type="EMBL" id="NTXF01000128">
    <property type="protein sequence ID" value="PEX41527.1"/>
    <property type="molecule type" value="Genomic_DNA"/>
</dbReference>
<gene>
    <name evidence="1" type="ORF">CN461_31750</name>
</gene>
<dbReference type="AlphaFoldDB" id="A0ABD6SQ82"/>
<evidence type="ECO:0000313" key="2">
    <source>
        <dbReference type="Proteomes" id="UP000220502"/>
    </source>
</evidence>
<evidence type="ECO:0000313" key="1">
    <source>
        <dbReference type="EMBL" id="PEX41527.1"/>
    </source>
</evidence>
<accession>A0ABD6SQ82</accession>
<name>A0ABD6SQ82_BACTU</name>
<organism evidence="1 2">
    <name type="scientific">Bacillus thuringiensis</name>
    <dbReference type="NCBI Taxonomy" id="1428"/>
    <lineage>
        <taxon>Bacteria</taxon>
        <taxon>Bacillati</taxon>
        <taxon>Bacillota</taxon>
        <taxon>Bacilli</taxon>
        <taxon>Bacillales</taxon>
        <taxon>Bacillaceae</taxon>
        <taxon>Bacillus</taxon>
        <taxon>Bacillus cereus group</taxon>
    </lineage>
</organism>
<protein>
    <submittedName>
        <fullName evidence="1">Uncharacterized protein</fullName>
    </submittedName>
</protein>
<comment type="caution">
    <text evidence="1">The sequence shown here is derived from an EMBL/GenBank/DDBJ whole genome shotgun (WGS) entry which is preliminary data.</text>
</comment>
<reference evidence="1 2" key="1">
    <citation type="submission" date="2017-09" db="EMBL/GenBank/DDBJ databases">
        <title>Large-scale bioinformatics analysis of Bacillus genomes uncovers conserved roles of natural products in bacterial physiology.</title>
        <authorList>
            <consortium name="Agbiome Team Llc"/>
            <person name="Bleich R.M."/>
            <person name="Kirk G.J."/>
            <person name="Santa Maria K.C."/>
            <person name="Allen S.E."/>
            <person name="Farag S."/>
            <person name="Shank E.A."/>
            <person name="Bowers A."/>
        </authorList>
    </citation>
    <scope>NUCLEOTIDE SEQUENCE [LARGE SCALE GENOMIC DNA]</scope>
    <source>
        <strain evidence="1 2">AFS007900</strain>
    </source>
</reference>
<proteinExistence type="predicted"/>
<sequence>MLFRNKCSFSLIKEFRKPQVNRFLLLVDSLILPEALFLVDNIFISF</sequence>